<evidence type="ECO:0000313" key="4">
    <source>
        <dbReference type="Proteomes" id="UP001501867"/>
    </source>
</evidence>
<proteinExistence type="predicted"/>
<sequence>MIDTGDIDVFLGLDVGKGEPHATAVTPAGKKAFGRRLSNTEPTLHELFAKLKAKHGTALVVVDQPASIVRRGPTRGTRSSSRTRPAPCRTRCGRWTARTRRSPSWR</sequence>
<name>A0ABN0V4S0_9ACTN</name>
<organism evidence="3 4">
    <name type="scientific">Streptomyces polychromogenes</name>
    <dbReference type="NCBI Taxonomy" id="67342"/>
    <lineage>
        <taxon>Bacteria</taxon>
        <taxon>Bacillati</taxon>
        <taxon>Actinomycetota</taxon>
        <taxon>Actinomycetes</taxon>
        <taxon>Kitasatosporales</taxon>
        <taxon>Streptomycetaceae</taxon>
        <taxon>Streptomyces</taxon>
    </lineage>
</organism>
<feature type="compositionally biased region" description="Low complexity" evidence="1">
    <location>
        <begin position="70"/>
        <end position="94"/>
    </location>
</feature>
<evidence type="ECO:0000259" key="2">
    <source>
        <dbReference type="Pfam" id="PF01548"/>
    </source>
</evidence>
<comment type="caution">
    <text evidence="3">The sequence shown here is derived from an EMBL/GenBank/DDBJ whole genome shotgun (WGS) entry which is preliminary data.</text>
</comment>
<dbReference type="Proteomes" id="UP001501867">
    <property type="component" value="Unassembled WGS sequence"/>
</dbReference>
<feature type="region of interest" description="Disordered" evidence="1">
    <location>
        <begin position="70"/>
        <end position="106"/>
    </location>
</feature>
<protein>
    <recommendedName>
        <fullName evidence="2">Transposase IS110-like N-terminal domain-containing protein</fullName>
    </recommendedName>
</protein>
<reference evidence="3 4" key="1">
    <citation type="journal article" date="2019" name="Int. J. Syst. Evol. Microbiol.">
        <title>The Global Catalogue of Microorganisms (GCM) 10K type strain sequencing project: providing services to taxonomists for standard genome sequencing and annotation.</title>
        <authorList>
            <consortium name="The Broad Institute Genomics Platform"/>
            <consortium name="The Broad Institute Genome Sequencing Center for Infectious Disease"/>
            <person name="Wu L."/>
            <person name="Ma J."/>
        </authorList>
    </citation>
    <scope>NUCLEOTIDE SEQUENCE [LARGE SCALE GENOMIC DNA]</scope>
    <source>
        <strain evidence="3 4">JCM 4505</strain>
    </source>
</reference>
<evidence type="ECO:0000313" key="3">
    <source>
        <dbReference type="EMBL" id="GAA0275102.1"/>
    </source>
</evidence>
<evidence type="ECO:0000256" key="1">
    <source>
        <dbReference type="SAM" id="MobiDB-lite"/>
    </source>
</evidence>
<keyword evidence="4" id="KW-1185">Reference proteome</keyword>
<feature type="compositionally biased region" description="Basic residues" evidence="1">
    <location>
        <begin position="97"/>
        <end position="106"/>
    </location>
</feature>
<gene>
    <name evidence="3" type="ORF">GCM10010302_10950</name>
</gene>
<dbReference type="InterPro" id="IPR002525">
    <property type="entry name" value="Transp_IS110-like_N"/>
</dbReference>
<dbReference type="EMBL" id="BAAABV010000009">
    <property type="protein sequence ID" value="GAA0275102.1"/>
    <property type="molecule type" value="Genomic_DNA"/>
</dbReference>
<dbReference type="Pfam" id="PF01548">
    <property type="entry name" value="DEDD_Tnp_IS110"/>
    <property type="match status" value="1"/>
</dbReference>
<feature type="domain" description="Transposase IS110-like N-terminal" evidence="2">
    <location>
        <begin position="11"/>
        <end position="68"/>
    </location>
</feature>
<accession>A0ABN0V4S0</accession>